<organism evidence="4 5">
    <name type="scientific">Aspergillus clavatus (strain ATCC 1007 / CBS 513.65 / DSM 816 / NCTC 3887 / NRRL 1 / QM 1276 / 107)</name>
    <dbReference type="NCBI Taxonomy" id="344612"/>
    <lineage>
        <taxon>Eukaryota</taxon>
        <taxon>Fungi</taxon>
        <taxon>Dikarya</taxon>
        <taxon>Ascomycota</taxon>
        <taxon>Pezizomycotina</taxon>
        <taxon>Eurotiomycetes</taxon>
        <taxon>Eurotiomycetidae</taxon>
        <taxon>Eurotiales</taxon>
        <taxon>Aspergillaceae</taxon>
        <taxon>Aspergillus</taxon>
        <taxon>Aspergillus subgen. Fumigati</taxon>
    </lineage>
</organism>
<dbReference type="VEuPathDB" id="FungiDB:ACLA_076300"/>
<feature type="transmembrane region" description="Helical" evidence="2">
    <location>
        <begin position="207"/>
        <end position="226"/>
    </location>
</feature>
<dbReference type="PANTHER" id="PTHR35043:SF7">
    <property type="entry name" value="TRANSCRIPTION FACTOR DOMAIN-CONTAINING PROTEIN"/>
    <property type="match status" value="1"/>
</dbReference>
<dbReference type="OMA" id="VITRWAY"/>
<keyword evidence="2" id="KW-0812">Transmembrane</keyword>
<reference evidence="4 5" key="1">
    <citation type="journal article" date="2008" name="PLoS Genet.">
        <title>Genomic islands in the pathogenic filamentous fungus Aspergillus fumigatus.</title>
        <authorList>
            <person name="Fedorova N.D."/>
            <person name="Khaldi N."/>
            <person name="Joardar V.S."/>
            <person name="Maiti R."/>
            <person name="Amedeo P."/>
            <person name="Anderson M.J."/>
            <person name="Crabtree J."/>
            <person name="Silva J.C."/>
            <person name="Badger J.H."/>
            <person name="Albarraq A."/>
            <person name="Angiuoli S."/>
            <person name="Bussey H."/>
            <person name="Bowyer P."/>
            <person name="Cotty P.J."/>
            <person name="Dyer P.S."/>
            <person name="Egan A."/>
            <person name="Galens K."/>
            <person name="Fraser-Liggett C.M."/>
            <person name="Haas B.J."/>
            <person name="Inman J.M."/>
            <person name="Kent R."/>
            <person name="Lemieux S."/>
            <person name="Malavazi I."/>
            <person name="Orvis J."/>
            <person name="Roemer T."/>
            <person name="Ronning C.M."/>
            <person name="Sundaram J.P."/>
            <person name="Sutton G."/>
            <person name="Turner G."/>
            <person name="Venter J.C."/>
            <person name="White O.R."/>
            <person name="Whitty B.R."/>
            <person name="Youngman P."/>
            <person name="Wolfe K.H."/>
            <person name="Goldman G.H."/>
            <person name="Wortman J.R."/>
            <person name="Jiang B."/>
            <person name="Denning D.W."/>
            <person name="Nierman W.C."/>
        </authorList>
    </citation>
    <scope>NUCLEOTIDE SEQUENCE [LARGE SCALE GENOMIC DNA]</scope>
    <source>
        <strain evidence="5">ATCC 1007 / CBS 513.65 / DSM 816 / NCTC 3887 / NRRL 1</strain>
    </source>
</reference>
<accession>A1C869</accession>
<dbReference type="GeneID" id="4707857"/>
<feature type="transmembrane region" description="Helical" evidence="2">
    <location>
        <begin position="382"/>
        <end position="413"/>
    </location>
</feature>
<keyword evidence="3" id="KW-0732">Signal</keyword>
<gene>
    <name evidence="4" type="ORF">ACLA_076300</name>
</gene>
<evidence type="ECO:0000313" key="4">
    <source>
        <dbReference type="EMBL" id="EAW14590.1"/>
    </source>
</evidence>
<evidence type="ECO:0008006" key="6">
    <source>
        <dbReference type="Google" id="ProtNLM"/>
    </source>
</evidence>
<evidence type="ECO:0000256" key="1">
    <source>
        <dbReference type="SAM" id="MobiDB-lite"/>
    </source>
</evidence>
<evidence type="ECO:0000256" key="2">
    <source>
        <dbReference type="SAM" id="Phobius"/>
    </source>
</evidence>
<proteinExistence type="predicted"/>
<protein>
    <recommendedName>
        <fullName evidence="6">Integral membrane protein</fullName>
    </recommendedName>
</protein>
<feature type="transmembrane region" description="Helical" evidence="2">
    <location>
        <begin position="434"/>
        <end position="459"/>
    </location>
</feature>
<evidence type="ECO:0000256" key="3">
    <source>
        <dbReference type="SAM" id="SignalP"/>
    </source>
</evidence>
<feature type="chain" id="PRO_5002632945" description="Integral membrane protein" evidence="3">
    <location>
        <begin position="17"/>
        <end position="482"/>
    </location>
</feature>
<dbReference type="OrthoDB" id="3061561at2759"/>
<dbReference type="RefSeq" id="XP_001276016.1">
    <property type="nucleotide sequence ID" value="XM_001276015.1"/>
</dbReference>
<dbReference type="PANTHER" id="PTHR35043">
    <property type="entry name" value="TRANSCRIPTION FACTOR DOMAIN-CONTAINING PROTEIN"/>
    <property type="match status" value="1"/>
</dbReference>
<feature type="transmembrane region" description="Helical" evidence="2">
    <location>
        <begin position="74"/>
        <end position="97"/>
    </location>
</feature>
<dbReference type="KEGG" id="act:ACLA_076300"/>
<dbReference type="eggNOG" id="ENOG502R8DR">
    <property type="taxonomic scope" value="Eukaryota"/>
</dbReference>
<sequence>MLLLYFLSLLVDFCLAQQPQSEKLEGWQFDDNSRSSWDIFWTCLSTIFACTWTAIHLHVPQRTSTKHGNDRVKFLAWLACLLAPEFMTMYAAVDFYYARSITRKCNQAFAAKDEEKHELQAEPKTGQPSDTEIEADEPEPQNPRPWGLTQGFSIQMDGLQFHTTDNWDYAVTTRNVASLIEAGLLQPHHLKREEIEDRAKADALAKLFAVLQSGWVMINILARAAYHLPISPLEIATVAYVVCAAFSYGLWWYMPRDVRTRITIELPYAREGEEMPEPVRRALDNYEQSWFRSGRIDFTMADFREAVDTSFPSKRHSLWSRECGDGSLVRFSARDEAMLTMWGVLAMHVFCGIHIAALKVFANPVTRLHSWNFTFPTAAERIAWRVFSLLSVGGIWGPIIIGTVPLAVAWLASGREISAPGLKSFIDPEGRRTIFEEVVFNGGYVIYALARLGMLVLVLTSMRALPAGSFVGIDWLSSIPHI</sequence>
<feature type="transmembrane region" description="Helical" evidence="2">
    <location>
        <begin position="339"/>
        <end position="362"/>
    </location>
</feature>
<keyword evidence="2" id="KW-0472">Membrane</keyword>
<dbReference type="AlphaFoldDB" id="A1C869"/>
<feature type="region of interest" description="Disordered" evidence="1">
    <location>
        <begin position="113"/>
        <end position="147"/>
    </location>
</feature>
<feature type="signal peptide" evidence="3">
    <location>
        <begin position="1"/>
        <end position="16"/>
    </location>
</feature>
<name>A1C869_ASPCL</name>
<keyword evidence="5" id="KW-1185">Reference proteome</keyword>
<dbReference type="Proteomes" id="UP000006701">
    <property type="component" value="Unassembled WGS sequence"/>
</dbReference>
<dbReference type="HOGENOM" id="CLU_022883_6_1_1"/>
<feature type="transmembrane region" description="Helical" evidence="2">
    <location>
        <begin position="232"/>
        <end position="253"/>
    </location>
</feature>
<evidence type="ECO:0000313" key="5">
    <source>
        <dbReference type="Proteomes" id="UP000006701"/>
    </source>
</evidence>
<keyword evidence="2" id="KW-1133">Transmembrane helix</keyword>
<dbReference type="EMBL" id="DS027045">
    <property type="protein sequence ID" value="EAW14590.1"/>
    <property type="molecule type" value="Genomic_DNA"/>
</dbReference>